<dbReference type="InterPro" id="IPR047716">
    <property type="entry name" value="EboA"/>
</dbReference>
<organism evidence="1 2">
    <name type="scientific">Umezakia ovalisporum FSS-62</name>
    <dbReference type="NCBI Taxonomy" id="2971776"/>
    <lineage>
        <taxon>Bacteria</taxon>
        <taxon>Bacillati</taxon>
        <taxon>Cyanobacteriota</taxon>
        <taxon>Cyanophyceae</taxon>
        <taxon>Nostocales</taxon>
        <taxon>Nodulariaceae</taxon>
        <taxon>Umezakia</taxon>
    </lineage>
</organism>
<protein>
    <submittedName>
        <fullName evidence="1">EboA family metabolite traffic protein</fullName>
    </submittedName>
</protein>
<dbReference type="InterPro" id="IPR047715">
    <property type="entry name" value="EboA_dom"/>
</dbReference>
<sequence length="249" mass="28509">MSAVIYLKQTSITSLLRYWVSLKVNQKTLTWLDQKREQIRSGELGREFFTAFSTVPRYTGKQHLDLSPKDLKAASIMEDGWSPAHWHVDQAARTLLVLALPQNDPEKYLRALEQIFTTADGGELVTLYQALPLLPYPKHLQKRAAQGVRSNIIAVFDAIALRNPYPAQYFDTLAWNQMVLKALFLSKPLHLIHGLDVRANRDLAKMLINYAHERYSANRAVPPELWQLVEEFAEDIDPKPLSHHLITKS</sequence>
<dbReference type="EMBL" id="JANQDL010000025">
    <property type="protein sequence ID" value="MDH6062837.1"/>
    <property type="molecule type" value="Genomic_DNA"/>
</dbReference>
<dbReference type="RefSeq" id="WP_280650008.1">
    <property type="nucleotide sequence ID" value="NZ_JANQDL010000025.1"/>
</dbReference>
<dbReference type="Proteomes" id="UP001159370">
    <property type="component" value="Unassembled WGS sequence"/>
</dbReference>
<evidence type="ECO:0000313" key="1">
    <source>
        <dbReference type="EMBL" id="MDH6062837.1"/>
    </source>
</evidence>
<accession>A0AA43GX23</accession>
<gene>
    <name evidence="1" type="ORF">NWP23_03345</name>
</gene>
<name>A0AA43GX23_9CYAN</name>
<dbReference type="NCBIfam" id="NF035938">
    <property type="entry name" value="EboA_domain"/>
    <property type="match status" value="1"/>
</dbReference>
<comment type="caution">
    <text evidence="1">The sequence shown here is derived from an EMBL/GenBank/DDBJ whole genome shotgun (WGS) entry which is preliminary data.</text>
</comment>
<dbReference type="AlphaFoldDB" id="A0AA43GX23"/>
<reference evidence="1 2" key="1">
    <citation type="journal article" date="2023" name="J. Phycol.">
        <title>Chrysosporum ovalisporum is synonymous with the true-branching cyanobacterium Umezakia natans (Nostocales/Aphanizomenonaceae).</title>
        <authorList>
            <person name="McGregor G.B."/>
            <person name="Sendall B.C."/>
            <person name="Niiyama Y."/>
            <person name="Tuji A."/>
            <person name="Willis A."/>
        </authorList>
    </citation>
    <scope>NUCLEOTIDE SEQUENCE [LARGE SCALE GENOMIC DNA]</scope>
    <source>
        <strain evidence="1 2">FSS-62</strain>
    </source>
</reference>
<dbReference type="NCBIfam" id="NF035937">
    <property type="entry name" value="EboA_family"/>
    <property type="match status" value="1"/>
</dbReference>
<evidence type="ECO:0000313" key="2">
    <source>
        <dbReference type="Proteomes" id="UP001159370"/>
    </source>
</evidence>
<proteinExistence type="predicted"/>